<keyword evidence="1" id="KW-1185">Reference proteome</keyword>
<organism evidence="1 2">
    <name type="scientific">Trichobilharzia regenti</name>
    <name type="common">Nasal bird schistosome</name>
    <dbReference type="NCBI Taxonomy" id="157069"/>
    <lineage>
        <taxon>Eukaryota</taxon>
        <taxon>Metazoa</taxon>
        <taxon>Spiralia</taxon>
        <taxon>Lophotrochozoa</taxon>
        <taxon>Platyhelminthes</taxon>
        <taxon>Trematoda</taxon>
        <taxon>Digenea</taxon>
        <taxon>Strigeidida</taxon>
        <taxon>Schistosomatoidea</taxon>
        <taxon>Schistosomatidae</taxon>
        <taxon>Trichobilharzia</taxon>
    </lineage>
</organism>
<sequence>MKPSLGESKWFNLMPKTNNASKMYGNIKIRKPGYSILPIVDFRNTPTYELSKHLALVLGPIRNRSRSRLTNSYEMKNKLNDIQLENNETMVSFDITSLYTNIPVNMALEAVEKELTADPELAYRTKLPIEEIILGIQICLISTIFKFQGKMYRQIGVAMGWISNVPYSSRYFFCNVEFYLMKFHTMLCSVLDLPTNLIIIHPFPTSAHLMNYSIYDVICFAT</sequence>
<dbReference type="WBParaSite" id="TREG1_105980.1">
    <property type="protein sequence ID" value="TREG1_105980.1"/>
    <property type="gene ID" value="TREG1_105980"/>
</dbReference>
<dbReference type="PANTHER" id="PTHR21301:SF10">
    <property type="entry name" value="REVERSE TRANSCRIPTASE DOMAIN-CONTAINING PROTEIN"/>
    <property type="match status" value="1"/>
</dbReference>
<evidence type="ECO:0008006" key="3">
    <source>
        <dbReference type="Google" id="ProtNLM"/>
    </source>
</evidence>
<dbReference type="AlphaFoldDB" id="A0AA85IMN2"/>
<reference evidence="1" key="1">
    <citation type="submission" date="2022-06" db="EMBL/GenBank/DDBJ databases">
        <authorList>
            <person name="Berger JAMES D."/>
            <person name="Berger JAMES D."/>
        </authorList>
    </citation>
    <scope>NUCLEOTIDE SEQUENCE [LARGE SCALE GENOMIC DNA]</scope>
</reference>
<dbReference type="PANTHER" id="PTHR21301">
    <property type="entry name" value="REVERSE TRANSCRIPTASE"/>
    <property type="match status" value="1"/>
</dbReference>
<accession>A0AA85IMN2</accession>
<protein>
    <recommendedName>
        <fullName evidence="3">Reverse transcriptase domain-containing protein</fullName>
    </recommendedName>
</protein>
<evidence type="ECO:0000313" key="1">
    <source>
        <dbReference type="Proteomes" id="UP000050795"/>
    </source>
</evidence>
<evidence type="ECO:0000313" key="2">
    <source>
        <dbReference type="WBParaSite" id="TREG1_105980.1"/>
    </source>
</evidence>
<proteinExistence type="predicted"/>
<name>A0AA85IMN2_TRIRE</name>
<dbReference type="Proteomes" id="UP000050795">
    <property type="component" value="Unassembled WGS sequence"/>
</dbReference>
<reference evidence="2" key="2">
    <citation type="submission" date="2023-11" db="UniProtKB">
        <authorList>
            <consortium name="WormBaseParasite"/>
        </authorList>
    </citation>
    <scope>IDENTIFICATION</scope>
</reference>